<keyword evidence="2" id="KW-0285">Flavoprotein</keyword>
<dbReference type="InterPro" id="IPR016446">
    <property type="entry name" value="Flavin_OxRdtase_Frp"/>
</dbReference>
<dbReference type="KEGG" id="cpre:Csp1_18050"/>
<evidence type="ECO:0000256" key="4">
    <source>
        <dbReference type="ARBA" id="ARBA00023002"/>
    </source>
</evidence>
<keyword evidence="4 7" id="KW-0560">Oxidoreductase</keyword>
<keyword evidence="8" id="KW-1185">Reference proteome</keyword>
<evidence type="ECO:0000256" key="3">
    <source>
        <dbReference type="ARBA" id="ARBA00022643"/>
    </source>
</evidence>
<accession>A0A2Z3YSE5</accession>
<evidence type="ECO:0000256" key="1">
    <source>
        <dbReference type="ARBA" id="ARBA00008366"/>
    </source>
</evidence>
<dbReference type="Proteomes" id="UP000247696">
    <property type="component" value="Chromosome"/>
</dbReference>
<organism evidence="7 8">
    <name type="scientific">Corynebacterium provencense</name>
    <dbReference type="NCBI Taxonomy" id="1737425"/>
    <lineage>
        <taxon>Bacteria</taxon>
        <taxon>Bacillati</taxon>
        <taxon>Actinomycetota</taxon>
        <taxon>Actinomycetes</taxon>
        <taxon>Mycobacteriales</taxon>
        <taxon>Corynebacteriaceae</taxon>
        <taxon>Corynebacterium</taxon>
    </lineage>
</organism>
<name>A0A2Z3YSE5_9CORY</name>
<dbReference type="InterPro" id="IPR029479">
    <property type="entry name" value="Nitroreductase"/>
</dbReference>
<feature type="domain" description="Nitroreductase" evidence="6">
    <location>
        <begin position="180"/>
        <end position="238"/>
    </location>
</feature>
<dbReference type="PANTHER" id="PTHR43425">
    <property type="entry name" value="OXYGEN-INSENSITIVE NADPH NITROREDUCTASE"/>
    <property type="match status" value="1"/>
</dbReference>
<comment type="similarity">
    <text evidence="1">Belongs to the flavin oxidoreductase frp family.</text>
</comment>
<reference evidence="8" key="1">
    <citation type="submission" date="2017-11" db="EMBL/GenBank/DDBJ databases">
        <title>Otitis media/interna in a cat caused by the recently described species Corynebacterium provencense.</title>
        <authorList>
            <person name="Kittl S."/>
            <person name="Brodard I."/>
            <person name="Rychener L."/>
            <person name="Jores J."/>
            <person name="Roosje P."/>
            <person name="Gobeli Brawand S."/>
        </authorList>
    </citation>
    <scope>NUCLEOTIDE SEQUENCE [LARGE SCALE GENOMIC DNA]</scope>
    <source>
        <strain evidence="8">17KM38</strain>
    </source>
</reference>
<feature type="region of interest" description="Disordered" evidence="5">
    <location>
        <begin position="1"/>
        <end position="43"/>
    </location>
</feature>
<dbReference type="Gene3D" id="3.40.109.10">
    <property type="entry name" value="NADH Oxidase"/>
    <property type="match status" value="1"/>
</dbReference>
<evidence type="ECO:0000313" key="8">
    <source>
        <dbReference type="Proteomes" id="UP000247696"/>
    </source>
</evidence>
<feature type="compositionally biased region" description="Polar residues" evidence="5">
    <location>
        <begin position="19"/>
        <end position="33"/>
    </location>
</feature>
<proteinExistence type="inferred from homology"/>
<protein>
    <submittedName>
        <fullName evidence="7">NADPH-dependent oxidoreductase</fullName>
        <ecNumber evidence="7">1.6.-.-</ecNumber>
    </submittedName>
</protein>
<dbReference type="STRING" id="1737425.GCA_900049755_02842"/>
<dbReference type="EC" id="1.6.-.-" evidence="7"/>
<dbReference type="Pfam" id="PF00881">
    <property type="entry name" value="Nitroreductase"/>
    <property type="match status" value="2"/>
</dbReference>
<dbReference type="AlphaFoldDB" id="A0A2Z3YSE5"/>
<dbReference type="PANTHER" id="PTHR43425:SF2">
    <property type="entry name" value="OXYGEN-INSENSITIVE NADPH NITROREDUCTASE"/>
    <property type="match status" value="1"/>
</dbReference>
<dbReference type="EMBL" id="CP024988">
    <property type="protein sequence ID" value="AWT26581.1"/>
    <property type="molecule type" value="Genomic_DNA"/>
</dbReference>
<evidence type="ECO:0000256" key="5">
    <source>
        <dbReference type="SAM" id="MobiDB-lite"/>
    </source>
</evidence>
<dbReference type="GO" id="GO:0016491">
    <property type="term" value="F:oxidoreductase activity"/>
    <property type="evidence" value="ECO:0007669"/>
    <property type="project" value="UniProtKB-KW"/>
</dbReference>
<feature type="domain" description="Nitroreductase" evidence="6">
    <location>
        <begin position="61"/>
        <end position="113"/>
    </location>
</feature>
<evidence type="ECO:0000256" key="2">
    <source>
        <dbReference type="ARBA" id="ARBA00022630"/>
    </source>
</evidence>
<dbReference type="OrthoDB" id="3181400at2"/>
<dbReference type="SUPFAM" id="SSF55469">
    <property type="entry name" value="FMN-dependent nitroreductase-like"/>
    <property type="match status" value="1"/>
</dbReference>
<evidence type="ECO:0000259" key="6">
    <source>
        <dbReference type="Pfam" id="PF00881"/>
    </source>
</evidence>
<gene>
    <name evidence="7" type="primary">nfrA</name>
    <name evidence="7" type="ORF">Csp1_18050</name>
</gene>
<feature type="compositionally biased region" description="Basic and acidic residues" evidence="5">
    <location>
        <begin position="1"/>
        <end position="18"/>
    </location>
</feature>
<keyword evidence="3" id="KW-0288">FMN</keyword>
<dbReference type="InterPro" id="IPR000415">
    <property type="entry name" value="Nitroreductase-like"/>
</dbReference>
<sequence length="334" mass="35969">MDRAPPGKIGATDERTDVTSELSPTTGTTSSDPASRLAARYGTPADFTPPTWNPVLDLLLRHHSVRQWLPGEIDEPTLRTVIAAAQSAPSSSNKQVVSVIAVRDAESRRRLAAVGRQMSSHIVDAPVTLVWLIDYSHGRFLASRARGTVDATSGADAGSQGHGVAGTPDTDLGALDYLDEAMAAAADIGIAAQNAAVAAESLGLGTVFLGSIRNDLDEVRAILDVPETVVPFLGLEFGHPDPEENAGVKPRLPMDLFLHHDSYARTGDDGGDRDARRADLLTGYDATLASYYSRYGSHPRWSAQLLNRLGRRAVERTDRRFLRRIMERAGFGLH</sequence>
<evidence type="ECO:0000313" key="7">
    <source>
        <dbReference type="EMBL" id="AWT26581.1"/>
    </source>
</evidence>